<evidence type="ECO:0000313" key="5">
    <source>
        <dbReference type="Proteomes" id="UP000199648"/>
    </source>
</evidence>
<dbReference type="Pfam" id="PF02470">
    <property type="entry name" value="MlaD"/>
    <property type="match status" value="1"/>
</dbReference>
<proteinExistence type="predicted"/>
<dbReference type="Proteomes" id="UP000199648">
    <property type="component" value="Unassembled WGS sequence"/>
</dbReference>
<dbReference type="AlphaFoldDB" id="A0A1G5PJB8"/>
<evidence type="ECO:0000256" key="1">
    <source>
        <dbReference type="SAM" id="Coils"/>
    </source>
</evidence>
<protein>
    <submittedName>
        <fullName evidence="4">ABC-type transporter Mla maintaining outer membrane lipid asymmetry, component MlaD</fullName>
    </submittedName>
</protein>
<name>A0A1G5PJB8_9GAMM</name>
<dbReference type="PANTHER" id="PTHR33371:SF4">
    <property type="entry name" value="INTERMEMBRANE PHOSPHOLIPID TRANSPORT SYSTEM BINDING PROTEIN MLAD"/>
    <property type="match status" value="1"/>
</dbReference>
<dbReference type="OrthoDB" id="9806984at2"/>
<keyword evidence="2" id="KW-0472">Membrane</keyword>
<dbReference type="STRING" id="415747.SAMN03097708_00207"/>
<feature type="transmembrane region" description="Helical" evidence="2">
    <location>
        <begin position="12"/>
        <end position="35"/>
    </location>
</feature>
<dbReference type="RefSeq" id="WP_092991706.1">
    <property type="nucleotide sequence ID" value="NZ_FMWD01000001.1"/>
</dbReference>
<reference evidence="4 5" key="1">
    <citation type="submission" date="2016-10" db="EMBL/GenBank/DDBJ databases">
        <authorList>
            <person name="de Groot N.N."/>
        </authorList>
    </citation>
    <scope>NUCLEOTIDE SEQUENCE [LARGE SCALE GENOMIC DNA]</scope>
    <source>
        <strain evidence="4 5">HLD2</strain>
    </source>
</reference>
<organism evidence="4 5">
    <name type="scientific">Thiohalomonas denitrificans</name>
    <dbReference type="NCBI Taxonomy" id="415747"/>
    <lineage>
        <taxon>Bacteria</taxon>
        <taxon>Pseudomonadati</taxon>
        <taxon>Pseudomonadota</taxon>
        <taxon>Gammaproteobacteria</taxon>
        <taxon>Thiohalomonadales</taxon>
        <taxon>Thiohalomonadaceae</taxon>
        <taxon>Thiohalomonas</taxon>
    </lineage>
</organism>
<keyword evidence="2" id="KW-1133">Transmembrane helix</keyword>
<keyword evidence="2" id="KW-0812">Transmembrane</keyword>
<feature type="coiled-coil region" evidence="1">
    <location>
        <begin position="280"/>
        <end position="307"/>
    </location>
</feature>
<dbReference type="PANTHER" id="PTHR33371">
    <property type="entry name" value="INTERMEMBRANE PHOSPHOLIPID TRANSPORT SYSTEM BINDING PROTEIN MLAD-RELATED"/>
    <property type="match status" value="1"/>
</dbReference>
<evidence type="ECO:0000259" key="3">
    <source>
        <dbReference type="Pfam" id="PF02470"/>
    </source>
</evidence>
<dbReference type="InterPro" id="IPR003399">
    <property type="entry name" value="Mce/MlaD"/>
</dbReference>
<gene>
    <name evidence="4" type="ORF">SAMN03097708_00207</name>
</gene>
<evidence type="ECO:0000313" key="4">
    <source>
        <dbReference type="EMBL" id="SCZ49605.1"/>
    </source>
</evidence>
<feature type="domain" description="Mce/MlaD" evidence="3">
    <location>
        <begin position="47"/>
        <end position="105"/>
    </location>
</feature>
<keyword evidence="1" id="KW-0175">Coiled coil</keyword>
<keyword evidence="5" id="KW-1185">Reference proteome</keyword>
<evidence type="ECO:0000256" key="2">
    <source>
        <dbReference type="SAM" id="Phobius"/>
    </source>
</evidence>
<dbReference type="EMBL" id="FMWD01000001">
    <property type="protein sequence ID" value="SCZ49605.1"/>
    <property type="molecule type" value="Genomic_DNA"/>
</dbReference>
<dbReference type="InterPro" id="IPR052336">
    <property type="entry name" value="MlaD_Phospholipid_Transporter"/>
</dbReference>
<sequence>MTEGRISPFKLGLFVLLGLGLGIMTLLFVGIIGPFEARQTYVSFFDSPVEGLERGAPVRYLGIEVGEVGAIDLAPGDRMVRVLVNIRKDFTMDDAMYLQVSQKLVAGLTNLTLGRTQDAAAVARPELPFEPEYPVLPSRPSDMDRLLETARRVAGEVGDADFDAIGELTHGWSQAGNRLDDLLADPDLQQTLENVREASADLKAILQALGDEEAPGDWRKTRRDLSATATELRRASEALAARLGEVPSGALADISGGLEGMTAAGEEAVRSWDAQIGQSTSQLQRTLQQVESLITELERLTRSLRREPGQILERRKEQDPFAR</sequence>
<accession>A0A1G5PJB8</accession>